<sequence length="367" mass="40395">MELELRPQSLSRDLPILQKLSHTRTPKEVSGPSTSAVTPTKDPSSAPEQDSYPVNLASTPSGLQPSLESVQDIPSGNYVDSAPNQNTQPLPHKHHWIKDHPLHQIIGDPNAPVQTRSMSANDCLFSIFLSKTELSTVSEALKDPDWIIAMQEELNQFKTLKVCPDRSYLDVPSICSPQELHGLPNGRENGFLEWHPEGRGVRLPTGRLCGSRQTDSCLPTEQSSLRSQASPKSLLHSDPGGKEVDATIYTGMIGSLMYLTASRPDIMFSTCLCARYQSKPKESHLIAVKRIFRYLKGTTDLGLCYPKDTGYELVAYSDADHAGCMLDRKSTMGHVQFLGNKLVSWASKKQNCVSTSTAEAEYVAALK</sequence>
<gene>
    <name evidence="1" type="ORF">L6452_37447</name>
</gene>
<reference evidence="2" key="1">
    <citation type="journal article" date="2022" name="Mol. Ecol. Resour.">
        <title>The genomes of chicory, endive, great burdock and yacon provide insights into Asteraceae palaeo-polyploidization history and plant inulin production.</title>
        <authorList>
            <person name="Fan W."/>
            <person name="Wang S."/>
            <person name="Wang H."/>
            <person name="Wang A."/>
            <person name="Jiang F."/>
            <person name="Liu H."/>
            <person name="Zhao H."/>
            <person name="Xu D."/>
            <person name="Zhang Y."/>
        </authorList>
    </citation>
    <scope>NUCLEOTIDE SEQUENCE [LARGE SCALE GENOMIC DNA]</scope>
    <source>
        <strain evidence="2">cv. Niubang</strain>
    </source>
</reference>
<name>A0ACB8Y419_ARCLA</name>
<evidence type="ECO:0000313" key="2">
    <source>
        <dbReference type="Proteomes" id="UP001055879"/>
    </source>
</evidence>
<accession>A0ACB8Y419</accession>
<dbReference type="EMBL" id="CM042060">
    <property type="protein sequence ID" value="KAI3678165.1"/>
    <property type="molecule type" value="Genomic_DNA"/>
</dbReference>
<protein>
    <submittedName>
        <fullName evidence="1">Uncharacterized protein</fullName>
    </submittedName>
</protein>
<keyword evidence="2" id="KW-1185">Reference proteome</keyword>
<organism evidence="1 2">
    <name type="scientific">Arctium lappa</name>
    <name type="common">Greater burdock</name>
    <name type="synonym">Lappa major</name>
    <dbReference type="NCBI Taxonomy" id="4217"/>
    <lineage>
        <taxon>Eukaryota</taxon>
        <taxon>Viridiplantae</taxon>
        <taxon>Streptophyta</taxon>
        <taxon>Embryophyta</taxon>
        <taxon>Tracheophyta</taxon>
        <taxon>Spermatophyta</taxon>
        <taxon>Magnoliopsida</taxon>
        <taxon>eudicotyledons</taxon>
        <taxon>Gunneridae</taxon>
        <taxon>Pentapetalae</taxon>
        <taxon>asterids</taxon>
        <taxon>campanulids</taxon>
        <taxon>Asterales</taxon>
        <taxon>Asteraceae</taxon>
        <taxon>Carduoideae</taxon>
        <taxon>Cardueae</taxon>
        <taxon>Arctiinae</taxon>
        <taxon>Arctium</taxon>
    </lineage>
</organism>
<proteinExistence type="predicted"/>
<dbReference type="Proteomes" id="UP001055879">
    <property type="component" value="Linkage Group LG14"/>
</dbReference>
<reference evidence="1 2" key="2">
    <citation type="journal article" date="2022" name="Mol. Ecol. Resour.">
        <title>The genomes of chicory, endive, great burdock and yacon provide insights into Asteraceae paleo-polyploidization history and plant inulin production.</title>
        <authorList>
            <person name="Fan W."/>
            <person name="Wang S."/>
            <person name="Wang H."/>
            <person name="Wang A."/>
            <person name="Jiang F."/>
            <person name="Liu H."/>
            <person name="Zhao H."/>
            <person name="Xu D."/>
            <person name="Zhang Y."/>
        </authorList>
    </citation>
    <scope>NUCLEOTIDE SEQUENCE [LARGE SCALE GENOMIC DNA]</scope>
    <source>
        <strain evidence="2">cv. Niubang</strain>
    </source>
</reference>
<evidence type="ECO:0000313" key="1">
    <source>
        <dbReference type="EMBL" id="KAI3678165.1"/>
    </source>
</evidence>
<comment type="caution">
    <text evidence="1">The sequence shown here is derived from an EMBL/GenBank/DDBJ whole genome shotgun (WGS) entry which is preliminary data.</text>
</comment>